<dbReference type="EMBL" id="FNWL01000001">
    <property type="protein sequence ID" value="SEH11836.1"/>
    <property type="molecule type" value="Genomic_DNA"/>
</dbReference>
<dbReference type="InterPro" id="IPR045396">
    <property type="entry name" value="DUF6517"/>
</dbReference>
<dbReference type="RefSeq" id="WP_090504752.1">
    <property type="nucleotide sequence ID" value="NZ_FNWL01000001.1"/>
</dbReference>
<protein>
    <submittedName>
        <fullName evidence="2">Uncharacterized protein</fullName>
    </submittedName>
</protein>
<reference evidence="3" key="1">
    <citation type="submission" date="2016-10" db="EMBL/GenBank/DDBJ databases">
        <authorList>
            <person name="Varghese N."/>
            <person name="Submissions S."/>
        </authorList>
    </citation>
    <scope>NUCLEOTIDE SEQUENCE [LARGE SCALE GENOMIC DNA]</scope>
    <source>
        <strain evidence="3">CGMCC 1.8981</strain>
    </source>
</reference>
<evidence type="ECO:0000256" key="1">
    <source>
        <dbReference type="SAM" id="MobiDB-lite"/>
    </source>
</evidence>
<dbReference type="AlphaFoldDB" id="A0A1H6FLW0"/>
<dbReference type="Pfam" id="PF20127">
    <property type="entry name" value="DUF6517"/>
    <property type="match status" value="1"/>
</dbReference>
<dbReference type="PROSITE" id="PS51257">
    <property type="entry name" value="PROKAR_LIPOPROTEIN"/>
    <property type="match status" value="1"/>
</dbReference>
<dbReference type="OrthoDB" id="205286at2157"/>
<dbReference type="Proteomes" id="UP000199112">
    <property type="component" value="Unassembled WGS sequence"/>
</dbReference>
<evidence type="ECO:0000313" key="2">
    <source>
        <dbReference type="EMBL" id="SEH11836.1"/>
    </source>
</evidence>
<accession>A0A1H6FLW0</accession>
<name>A0A1H6FLW0_9EURY</name>
<proteinExistence type="predicted"/>
<keyword evidence="3" id="KW-1185">Reference proteome</keyword>
<organism evidence="2 3">
    <name type="scientific">Natronorubrum sediminis</name>
    <dbReference type="NCBI Taxonomy" id="640943"/>
    <lineage>
        <taxon>Archaea</taxon>
        <taxon>Methanobacteriati</taxon>
        <taxon>Methanobacteriota</taxon>
        <taxon>Stenosarchaea group</taxon>
        <taxon>Halobacteria</taxon>
        <taxon>Halobacteriales</taxon>
        <taxon>Natrialbaceae</taxon>
        <taxon>Natronorubrum</taxon>
    </lineage>
</organism>
<evidence type="ECO:0000313" key="3">
    <source>
        <dbReference type="Proteomes" id="UP000199112"/>
    </source>
</evidence>
<sequence>MNRRTLLGGVGVAGLTALSGCLGVVGMDEHEASPGSVEEGVYEDAGYEPSVVTDIAAEEEVSIGPYSERISVTNYATEYQKEVSMGPLGNQSGAIAIVLTTPQIGVAGQNFNPIEDKSAEEFVEMLEDEYDDISNVSHDEDDEITILGTETTRSRFVADANYDGYDTTIDLHVSEAVPTDNDDLLLTMCLYPQDARDDEEGDAIDMMEGASSDEETNDTDEDSTDEDDDGVRELL</sequence>
<feature type="region of interest" description="Disordered" evidence="1">
    <location>
        <begin position="196"/>
        <end position="235"/>
    </location>
</feature>
<gene>
    <name evidence="2" type="ORF">SAMN04487967_0538</name>
</gene>